<dbReference type="GO" id="GO:0016301">
    <property type="term" value="F:kinase activity"/>
    <property type="evidence" value="ECO:0007669"/>
    <property type="project" value="InterPro"/>
</dbReference>
<feature type="chain" id="PRO_5042240722" description="Infection structure specific protein" evidence="3">
    <location>
        <begin position="22"/>
        <end position="229"/>
    </location>
</feature>
<keyword evidence="2" id="KW-0472">Membrane</keyword>
<feature type="compositionally biased region" description="Low complexity" evidence="1">
    <location>
        <begin position="152"/>
        <end position="167"/>
    </location>
</feature>
<dbReference type="AlphaFoldDB" id="A0AAD5RRD8"/>
<dbReference type="InterPro" id="IPR002173">
    <property type="entry name" value="Carboh/pur_kinase_PfkB_CS"/>
</dbReference>
<sequence length="229" mass="21890">MKSASTLLLATLLGSSGSSTAFQIVDRDICLSESGSLARRAGEGLESDECVDALSSLLPLATSVPTPPAALSDALADVTITDPCSPPTDLPDDVASGLSSYTSELLDWYSTHSGEIEGALSQCPDFSSYLSDAPVCTDDVAAATGGDGGSGSTATASGGSVVETGSSSGSGSGSSDGDGDSDGDTASDDADSDSSSSGDGTSAGAANGVVLGAGVAAAAAGFIAAVLAL</sequence>
<keyword evidence="2" id="KW-1133">Transmembrane helix</keyword>
<feature type="transmembrane region" description="Helical" evidence="2">
    <location>
        <begin position="205"/>
        <end position="228"/>
    </location>
</feature>
<dbReference type="PROSITE" id="PS00584">
    <property type="entry name" value="PFKB_KINASES_2"/>
    <property type="match status" value="1"/>
</dbReference>
<feature type="compositionally biased region" description="Acidic residues" evidence="1">
    <location>
        <begin position="177"/>
        <end position="192"/>
    </location>
</feature>
<proteinExistence type="predicted"/>
<evidence type="ECO:0000313" key="5">
    <source>
        <dbReference type="Proteomes" id="UP001201980"/>
    </source>
</evidence>
<keyword evidence="3" id="KW-0732">Signal</keyword>
<keyword evidence="2" id="KW-0812">Transmembrane</keyword>
<gene>
    <name evidence="4" type="ORF">MKZ38_005097</name>
</gene>
<organism evidence="4 5">
    <name type="scientific">Zalerion maritima</name>
    <dbReference type="NCBI Taxonomy" id="339359"/>
    <lineage>
        <taxon>Eukaryota</taxon>
        <taxon>Fungi</taxon>
        <taxon>Dikarya</taxon>
        <taxon>Ascomycota</taxon>
        <taxon>Pezizomycotina</taxon>
        <taxon>Sordariomycetes</taxon>
        <taxon>Lulworthiomycetidae</taxon>
        <taxon>Lulworthiales</taxon>
        <taxon>Lulworthiaceae</taxon>
        <taxon>Zalerion</taxon>
    </lineage>
</organism>
<keyword evidence="5" id="KW-1185">Reference proteome</keyword>
<dbReference type="Proteomes" id="UP001201980">
    <property type="component" value="Unassembled WGS sequence"/>
</dbReference>
<dbReference type="EMBL" id="JAKWBI020000305">
    <property type="protein sequence ID" value="KAJ2896920.1"/>
    <property type="molecule type" value="Genomic_DNA"/>
</dbReference>
<accession>A0AAD5RRD8</accession>
<evidence type="ECO:0000256" key="3">
    <source>
        <dbReference type="SAM" id="SignalP"/>
    </source>
</evidence>
<evidence type="ECO:0000256" key="2">
    <source>
        <dbReference type="SAM" id="Phobius"/>
    </source>
</evidence>
<evidence type="ECO:0008006" key="6">
    <source>
        <dbReference type="Google" id="ProtNLM"/>
    </source>
</evidence>
<comment type="caution">
    <text evidence="4">The sequence shown here is derived from an EMBL/GenBank/DDBJ whole genome shotgun (WGS) entry which is preliminary data.</text>
</comment>
<reference evidence="4" key="1">
    <citation type="submission" date="2022-07" db="EMBL/GenBank/DDBJ databases">
        <title>Draft genome sequence of Zalerion maritima ATCC 34329, a (micro)plastics degrading marine fungus.</title>
        <authorList>
            <person name="Paco A."/>
            <person name="Goncalves M.F.M."/>
            <person name="Rocha-Santos T.A.P."/>
            <person name="Alves A."/>
        </authorList>
    </citation>
    <scope>NUCLEOTIDE SEQUENCE</scope>
    <source>
        <strain evidence="4">ATCC 34329</strain>
    </source>
</reference>
<name>A0AAD5RRD8_9PEZI</name>
<evidence type="ECO:0000256" key="1">
    <source>
        <dbReference type="SAM" id="MobiDB-lite"/>
    </source>
</evidence>
<feature type="compositionally biased region" description="Low complexity" evidence="1">
    <location>
        <begin position="193"/>
        <end position="203"/>
    </location>
</feature>
<feature type="region of interest" description="Disordered" evidence="1">
    <location>
        <begin position="144"/>
        <end position="203"/>
    </location>
</feature>
<protein>
    <recommendedName>
        <fullName evidence="6">Infection structure specific protein</fullName>
    </recommendedName>
</protein>
<feature type="signal peptide" evidence="3">
    <location>
        <begin position="1"/>
        <end position="21"/>
    </location>
</feature>
<evidence type="ECO:0000313" key="4">
    <source>
        <dbReference type="EMBL" id="KAJ2896920.1"/>
    </source>
</evidence>